<protein>
    <submittedName>
        <fullName evidence="1">Uncharacterized protein</fullName>
    </submittedName>
</protein>
<comment type="caution">
    <text evidence="1">The sequence shown here is derived from an EMBL/GenBank/DDBJ whole genome shotgun (WGS) entry which is preliminary data.</text>
</comment>
<proteinExistence type="predicted"/>
<organism evidence="1 2">
    <name type="scientific">Acanthosepion pharaonis</name>
    <name type="common">Pharaoh cuttlefish</name>
    <name type="synonym">Sepia pharaonis</name>
    <dbReference type="NCBI Taxonomy" id="158019"/>
    <lineage>
        <taxon>Eukaryota</taxon>
        <taxon>Metazoa</taxon>
        <taxon>Spiralia</taxon>
        <taxon>Lophotrochozoa</taxon>
        <taxon>Mollusca</taxon>
        <taxon>Cephalopoda</taxon>
        <taxon>Coleoidea</taxon>
        <taxon>Decapodiformes</taxon>
        <taxon>Sepiida</taxon>
        <taxon>Sepiina</taxon>
        <taxon>Sepiidae</taxon>
        <taxon>Acanthosepion</taxon>
    </lineage>
</organism>
<name>A0A812DFA5_ACAPH</name>
<gene>
    <name evidence="1" type="ORF">SPHA_54773</name>
</gene>
<reference evidence="1" key="1">
    <citation type="submission" date="2021-01" db="EMBL/GenBank/DDBJ databases">
        <authorList>
            <person name="Li R."/>
            <person name="Bekaert M."/>
        </authorList>
    </citation>
    <scope>NUCLEOTIDE SEQUENCE</scope>
    <source>
        <strain evidence="1">Farmed</strain>
    </source>
</reference>
<evidence type="ECO:0000313" key="2">
    <source>
        <dbReference type="Proteomes" id="UP000597762"/>
    </source>
</evidence>
<evidence type="ECO:0000313" key="1">
    <source>
        <dbReference type="EMBL" id="CAE1302025.1"/>
    </source>
</evidence>
<dbReference type="Proteomes" id="UP000597762">
    <property type="component" value="Unassembled WGS sequence"/>
</dbReference>
<sequence>MRPISSFLSNGRGSLTVIIPKPLPPATTRVDSFLPQAHTDDDNQILSLLCSSPTLSLCLLILSLIPSNIIHYLMTLLFPHPLPVSSQSLPYPFQYNSDDPLSHDTALPSPFACIFSFSPLSLPNNSDDPLSHYTALPSPFACIFSFSPLSLSNTTQMIRYRMTLPFPHHNPLSHDCSSLTVCLYLPILSLILSNTTKMIRYLMTLFFPHPLPVSSHSLPYPFQYNSDDPLSHDCSSLTLCLYLLILSLIPFNTT</sequence>
<keyword evidence="2" id="KW-1185">Reference proteome</keyword>
<dbReference type="EMBL" id="CAHIKZ030003595">
    <property type="protein sequence ID" value="CAE1302025.1"/>
    <property type="molecule type" value="Genomic_DNA"/>
</dbReference>
<accession>A0A812DFA5</accession>
<dbReference type="AlphaFoldDB" id="A0A812DFA5"/>